<dbReference type="NCBIfam" id="TIGR03303">
    <property type="entry name" value="OM_YaeT"/>
    <property type="match status" value="1"/>
</dbReference>
<gene>
    <name evidence="11" type="primary">bamA_2</name>
    <name evidence="8" type="synonym">bamA</name>
    <name evidence="11" type="ORF">PSECIP111854_03374</name>
</gene>
<comment type="similarity">
    <text evidence="8">Belongs to the BamA family.</text>
</comment>
<dbReference type="PROSITE" id="PS51779">
    <property type="entry name" value="POTRA"/>
    <property type="match status" value="4"/>
</dbReference>
<dbReference type="Pfam" id="PF07244">
    <property type="entry name" value="POTRA"/>
    <property type="match status" value="4"/>
</dbReference>
<feature type="domain" description="POTRA" evidence="10">
    <location>
        <begin position="370"/>
        <end position="444"/>
    </location>
</feature>
<keyword evidence="5 8" id="KW-0677">Repeat</keyword>
<dbReference type="GO" id="GO:0051205">
    <property type="term" value="P:protein insertion into membrane"/>
    <property type="evidence" value="ECO:0007669"/>
    <property type="project" value="UniProtKB-UniRule"/>
</dbReference>
<evidence type="ECO:0000256" key="3">
    <source>
        <dbReference type="ARBA" id="ARBA00022692"/>
    </source>
</evidence>
<feature type="domain" description="POTRA" evidence="10">
    <location>
        <begin position="289"/>
        <end position="367"/>
    </location>
</feature>
<evidence type="ECO:0000256" key="9">
    <source>
        <dbReference type="NCBIfam" id="TIGR03303"/>
    </source>
</evidence>
<keyword evidence="4 8" id="KW-0732">Signal</keyword>
<comment type="function">
    <text evidence="8">Part of the outer membrane protein assembly complex, which is involved in assembly and insertion of beta-barrel proteins into the outer membrane.</text>
</comment>
<evidence type="ECO:0000256" key="6">
    <source>
        <dbReference type="ARBA" id="ARBA00023136"/>
    </source>
</evidence>
<comment type="subunit">
    <text evidence="8">Part of the Bam complex.</text>
</comment>
<comment type="subcellular location">
    <subcellularLocation>
        <location evidence="8">Cell outer membrane</location>
    </subcellularLocation>
    <subcellularLocation>
        <location evidence="1">Membrane</location>
    </subcellularLocation>
</comment>
<dbReference type="PANTHER" id="PTHR12815">
    <property type="entry name" value="SORTING AND ASSEMBLY MACHINERY SAMM50 PROTEIN FAMILY MEMBER"/>
    <property type="match status" value="1"/>
</dbReference>
<dbReference type="Pfam" id="PF01103">
    <property type="entry name" value="Omp85"/>
    <property type="match status" value="1"/>
</dbReference>
<dbReference type="GO" id="GO:0043165">
    <property type="term" value="P:Gram-negative-bacterium-type cell outer membrane assembly"/>
    <property type="evidence" value="ECO:0007669"/>
    <property type="project" value="UniProtKB-UniRule"/>
</dbReference>
<evidence type="ECO:0000256" key="8">
    <source>
        <dbReference type="HAMAP-Rule" id="MF_01430"/>
    </source>
</evidence>
<evidence type="ECO:0000313" key="11">
    <source>
        <dbReference type="EMBL" id="CAH9064137.1"/>
    </source>
</evidence>
<dbReference type="InterPro" id="IPR010827">
    <property type="entry name" value="BamA/TamA_POTRA"/>
</dbReference>
<dbReference type="Gene3D" id="3.10.20.310">
    <property type="entry name" value="membrane protein fhac"/>
    <property type="match status" value="5"/>
</dbReference>
<dbReference type="InterPro" id="IPR023707">
    <property type="entry name" value="OM_assembly_BamA"/>
</dbReference>
<evidence type="ECO:0000256" key="5">
    <source>
        <dbReference type="ARBA" id="ARBA00022737"/>
    </source>
</evidence>
<accession>A0A9W4R2I4</accession>
<dbReference type="PIRSF" id="PIRSF006076">
    <property type="entry name" value="OM_assembly_OMP85"/>
    <property type="match status" value="1"/>
</dbReference>
<dbReference type="EMBL" id="CAMAPC010000017">
    <property type="protein sequence ID" value="CAH9064137.1"/>
    <property type="molecule type" value="Genomic_DNA"/>
</dbReference>
<dbReference type="PANTHER" id="PTHR12815:SF23">
    <property type="entry name" value="OUTER MEMBRANE PROTEIN ASSEMBLY FACTOR BAMA"/>
    <property type="match status" value="1"/>
</dbReference>
<dbReference type="FunFam" id="3.10.20.310:FF:000002">
    <property type="entry name" value="Outer membrane protein assembly factor BamA"/>
    <property type="match status" value="1"/>
</dbReference>
<evidence type="ECO:0000313" key="12">
    <source>
        <dbReference type="Proteomes" id="UP001152467"/>
    </source>
</evidence>
<dbReference type="AlphaFoldDB" id="A0A9W4R2I4"/>
<proteinExistence type="inferred from homology"/>
<dbReference type="Proteomes" id="UP001152467">
    <property type="component" value="Unassembled WGS sequence"/>
</dbReference>
<evidence type="ECO:0000256" key="1">
    <source>
        <dbReference type="ARBA" id="ARBA00004370"/>
    </source>
</evidence>
<evidence type="ECO:0000256" key="2">
    <source>
        <dbReference type="ARBA" id="ARBA00022452"/>
    </source>
</evidence>
<keyword evidence="7 8" id="KW-0998">Cell outer membrane</keyword>
<reference evidence="11" key="1">
    <citation type="submission" date="2022-07" db="EMBL/GenBank/DDBJ databases">
        <authorList>
            <person name="Criscuolo A."/>
        </authorList>
    </citation>
    <scope>NUCLEOTIDE SEQUENCE</scope>
    <source>
        <strain evidence="11">CIP111854</strain>
    </source>
</reference>
<feature type="domain" description="POTRA" evidence="10">
    <location>
        <begin position="115"/>
        <end position="195"/>
    </location>
</feature>
<dbReference type="Gene3D" id="2.40.160.50">
    <property type="entry name" value="membrane protein fhac: a member of the omp85/tpsb transporter family"/>
    <property type="match status" value="1"/>
</dbReference>
<name>A0A9W4R2I4_9GAMM</name>
<keyword evidence="6 8" id="KW-0472">Membrane</keyword>
<evidence type="ECO:0000256" key="7">
    <source>
        <dbReference type="ARBA" id="ARBA00023237"/>
    </source>
</evidence>
<dbReference type="InterPro" id="IPR039910">
    <property type="entry name" value="D15-like"/>
</dbReference>
<dbReference type="InterPro" id="IPR034746">
    <property type="entry name" value="POTRA"/>
</dbReference>
<keyword evidence="2 8" id="KW-1134">Transmembrane beta strand</keyword>
<organism evidence="11 12">
    <name type="scientific">Pseudoalteromonas holothuriae</name>
    <dbReference type="NCBI Taxonomy" id="2963714"/>
    <lineage>
        <taxon>Bacteria</taxon>
        <taxon>Pseudomonadati</taxon>
        <taxon>Pseudomonadota</taxon>
        <taxon>Gammaproteobacteria</taxon>
        <taxon>Alteromonadales</taxon>
        <taxon>Pseudoalteromonadaceae</taxon>
        <taxon>Pseudoalteromonas</taxon>
    </lineage>
</organism>
<sequence>MAKMTPIKAHKALTVVKDKDNKMPIKKHLAVTSLLGASFAALGQTSFIVEDLKVEGLQRVALGAALTHIPINVGDSVDQYTISQTIKSLYKSGHFNNIVAYRDGEQIIFKVQERPTIAGIDFDGNKDIKDEQLNESLEQQDIRVGEPLDKTVVDNIEKGLIEFFHSIGKYNAKIDVSIVDLPRNRVRLLLDFDEGDAASIRQINLVGNELFSDEELLKLAESQQDLPWWKFMSNDRYQKQTIEGDLEKIRSYYLDRGYLRFNIDSTQVSVSPERESVYVTANITEGETYTVKGYDFIGDLLGREELMKSVIPLRAGELYNGSIVTSSEEFIKSYLARFGYANAEVRTIPEIDDENKEVQLTLSVNPGKRVYVRRILVNGNQVTADEVVRREMTQLEGAWLSNQSLERSKLQIQRLPYMEKVDFEVNPIAGVDDLVDVDFTVKEQPAGSFQAGVAYGSYGGLQFNVGVSESNFLGTGNQLAFNISTSRSSDSYSISYTDPYFTPDGVSQGSSIFYNNFDGSKVGLIGYDSRQYGLGTSFGFPINAINRINFGARWIDEKLDYIADYEQTRILKLAFLNPEDPDGAYNFTKYELSAGWSRVTVNRGMFPTAGSRQSLTFRATTPNSDLNYFKVDYDSRYYWPISNDHRWVFSTRAGLAYGNGYGKTNGFEQTLPFQEFFRISENELRGFERNTILPRAIQRGMTEIPGSTLPDGTSTANIGGNTEFDRISEGGRIGGNAKATLGAELIVPTPFLDEENTSSVRTSLFVDAANVWDTEFDINRYSSLHEDQFKKLTDYSDPNRVRVSTGLSIQWISPMGPMLINFAYPLKKEDDDETKTISFNISNTF</sequence>
<keyword evidence="12" id="KW-1185">Reference proteome</keyword>
<feature type="domain" description="POTRA" evidence="10">
    <location>
        <begin position="198"/>
        <end position="286"/>
    </location>
</feature>
<evidence type="ECO:0000256" key="4">
    <source>
        <dbReference type="ARBA" id="ARBA00022729"/>
    </source>
</evidence>
<comment type="caution">
    <text evidence="11">The sequence shown here is derived from an EMBL/GenBank/DDBJ whole genome shotgun (WGS) entry which is preliminary data.</text>
</comment>
<protein>
    <recommendedName>
        <fullName evidence="8 9">Outer membrane protein assembly factor BamA</fullName>
    </recommendedName>
</protein>
<dbReference type="InterPro" id="IPR000184">
    <property type="entry name" value="Bac_surfAg_D15"/>
</dbReference>
<dbReference type="GO" id="GO:1990063">
    <property type="term" value="C:Bam protein complex"/>
    <property type="evidence" value="ECO:0007669"/>
    <property type="project" value="TreeGrafter"/>
</dbReference>
<keyword evidence="3 8" id="KW-0812">Transmembrane</keyword>
<evidence type="ECO:0000259" key="10">
    <source>
        <dbReference type="PROSITE" id="PS51779"/>
    </source>
</evidence>
<dbReference type="HAMAP" id="MF_01430">
    <property type="entry name" value="OM_assembly_BamA"/>
    <property type="match status" value="1"/>
</dbReference>